<dbReference type="SMART" id="SM00331">
    <property type="entry name" value="PP2C_SIG"/>
    <property type="match status" value="1"/>
</dbReference>
<protein>
    <recommendedName>
        <fullName evidence="6">Serine phosphatase RsbU, regulator of sigma subunit</fullName>
    </recommendedName>
</protein>
<dbReference type="SUPFAM" id="SSF55781">
    <property type="entry name" value="GAF domain-like"/>
    <property type="match status" value="1"/>
</dbReference>
<dbReference type="InterPro" id="IPR036457">
    <property type="entry name" value="PPM-type-like_dom_sf"/>
</dbReference>
<dbReference type="eggNOG" id="COG2203">
    <property type="taxonomic scope" value="Bacteria"/>
</dbReference>
<dbReference type="PANTHER" id="PTHR43156:SF2">
    <property type="entry name" value="STAGE II SPORULATION PROTEIN E"/>
    <property type="match status" value="1"/>
</dbReference>
<sequence>MRLHPTSEQGTTQSSTAAATLTVAGCLDDTRPHMRDRMPSLVDASALLSILEVSRRLAAQHELDDVLELILHTGREVLDADRGTVFLYDAPRKELYSRVATGGTSIRFPASRGIAGECARTRKTIVVNDCYADPRFNPEVDRQTGYRTRCLIAVPLIGIDHELVGVLQMLNTSGNRFTLDDQTIAELLAAQAAVAIQRTLLLEERMIKLKLQHDLAIARDIQQNVLVRRLPRCHGYMLSVYNQPADATGGDIYDVIQLDERSDNSPLLLLVADATGHGIGPALNITQLRSMLRLGLRLSADLPLLLNHINQQLVQDLPGDRFITAFLGVLDPLQHQVSFHAAGQGPVLHYRAADRRAEWHEPTTTPLGMFNELHMDPPPPLRMDPGDLLVLLTDGFYEFQNTAGEELGTARVAALLDRVHTLPVDQILTALLSMLRDFAGAAPQIDDLTALLVKREP</sequence>
<evidence type="ECO:0000313" key="4">
    <source>
        <dbReference type="EMBL" id="EYF04475.1"/>
    </source>
</evidence>
<dbReference type="PANTHER" id="PTHR43156">
    <property type="entry name" value="STAGE II SPORULATION PROTEIN E-RELATED"/>
    <property type="match status" value="1"/>
</dbReference>
<accession>A0A017T6R5</accession>
<dbReference type="InterPro" id="IPR003018">
    <property type="entry name" value="GAF"/>
</dbReference>
<dbReference type="EMBL" id="ASRX01000033">
    <property type="protein sequence ID" value="EYF04475.1"/>
    <property type="molecule type" value="Genomic_DNA"/>
</dbReference>
<feature type="domain" description="PPM-type phosphatase" evidence="3">
    <location>
        <begin position="222"/>
        <end position="455"/>
    </location>
</feature>
<dbReference type="Gene3D" id="3.30.450.40">
    <property type="match status" value="1"/>
</dbReference>
<dbReference type="SMART" id="SM00065">
    <property type="entry name" value="GAF"/>
    <property type="match status" value="1"/>
</dbReference>
<dbReference type="STRING" id="1192034.CAP_4443"/>
<keyword evidence="1" id="KW-0378">Hydrolase</keyword>
<evidence type="ECO:0008006" key="6">
    <source>
        <dbReference type="Google" id="ProtNLM"/>
    </source>
</evidence>
<dbReference type="Proteomes" id="UP000019678">
    <property type="component" value="Unassembled WGS sequence"/>
</dbReference>
<evidence type="ECO:0000259" key="2">
    <source>
        <dbReference type="SMART" id="SM00065"/>
    </source>
</evidence>
<dbReference type="eggNOG" id="COG2208">
    <property type="taxonomic scope" value="Bacteria"/>
</dbReference>
<comment type="caution">
    <text evidence="4">The sequence shown here is derived from an EMBL/GenBank/DDBJ whole genome shotgun (WGS) entry which is preliminary data.</text>
</comment>
<keyword evidence="5" id="KW-1185">Reference proteome</keyword>
<dbReference type="GO" id="GO:0016791">
    <property type="term" value="F:phosphatase activity"/>
    <property type="evidence" value="ECO:0007669"/>
    <property type="project" value="TreeGrafter"/>
</dbReference>
<evidence type="ECO:0000313" key="5">
    <source>
        <dbReference type="Proteomes" id="UP000019678"/>
    </source>
</evidence>
<dbReference type="Pfam" id="PF01590">
    <property type="entry name" value="GAF"/>
    <property type="match status" value="1"/>
</dbReference>
<dbReference type="InterPro" id="IPR001932">
    <property type="entry name" value="PPM-type_phosphatase-like_dom"/>
</dbReference>
<dbReference type="Gene3D" id="3.60.40.10">
    <property type="entry name" value="PPM-type phosphatase domain"/>
    <property type="match status" value="1"/>
</dbReference>
<feature type="domain" description="GAF" evidence="2">
    <location>
        <begin position="62"/>
        <end position="206"/>
    </location>
</feature>
<organism evidence="4 5">
    <name type="scientific">Chondromyces apiculatus DSM 436</name>
    <dbReference type="NCBI Taxonomy" id="1192034"/>
    <lineage>
        <taxon>Bacteria</taxon>
        <taxon>Pseudomonadati</taxon>
        <taxon>Myxococcota</taxon>
        <taxon>Polyangia</taxon>
        <taxon>Polyangiales</taxon>
        <taxon>Polyangiaceae</taxon>
        <taxon>Chondromyces</taxon>
    </lineage>
</organism>
<proteinExistence type="predicted"/>
<evidence type="ECO:0000256" key="1">
    <source>
        <dbReference type="ARBA" id="ARBA00022801"/>
    </source>
</evidence>
<dbReference type="InterPro" id="IPR029016">
    <property type="entry name" value="GAF-like_dom_sf"/>
</dbReference>
<name>A0A017T6R5_9BACT</name>
<evidence type="ECO:0000259" key="3">
    <source>
        <dbReference type="SMART" id="SM00331"/>
    </source>
</evidence>
<dbReference type="InterPro" id="IPR052016">
    <property type="entry name" value="Bact_Sigma-Reg"/>
</dbReference>
<dbReference type="Pfam" id="PF07228">
    <property type="entry name" value="SpoIIE"/>
    <property type="match status" value="1"/>
</dbReference>
<dbReference type="AlphaFoldDB" id="A0A017T6R5"/>
<reference evidence="4 5" key="1">
    <citation type="submission" date="2013-05" db="EMBL/GenBank/DDBJ databases">
        <title>Genome assembly of Chondromyces apiculatus DSM 436.</title>
        <authorList>
            <person name="Sharma G."/>
            <person name="Khatri I."/>
            <person name="Kaur C."/>
            <person name="Mayilraj S."/>
            <person name="Subramanian S."/>
        </authorList>
    </citation>
    <scope>NUCLEOTIDE SEQUENCE [LARGE SCALE GENOMIC DNA]</scope>
    <source>
        <strain evidence="4 5">DSM 436</strain>
    </source>
</reference>
<dbReference type="PROSITE" id="PS51257">
    <property type="entry name" value="PROKAR_LIPOPROTEIN"/>
    <property type="match status" value="1"/>
</dbReference>
<gene>
    <name evidence="4" type="ORF">CAP_4443</name>
</gene>